<evidence type="ECO:0000313" key="2">
    <source>
        <dbReference type="EMBL" id="PLB35721.1"/>
    </source>
</evidence>
<gene>
    <name evidence="2" type="ORF">BDW47DRAFT_119356</name>
</gene>
<reference evidence="2 3" key="1">
    <citation type="submission" date="2017-12" db="EMBL/GenBank/DDBJ databases">
        <authorList>
            <consortium name="DOE Joint Genome Institute"/>
            <person name="Haridas S."/>
            <person name="Kjaerbolling I."/>
            <person name="Vesth T.C."/>
            <person name="Frisvad J.C."/>
            <person name="Nybo J.L."/>
            <person name="Theobald S."/>
            <person name="Kuo A."/>
            <person name="Bowyer P."/>
            <person name="Matsuda Y."/>
            <person name="Mondo S."/>
            <person name="Lyhne E.K."/>
            <person name="Kogle M.E."/>
            <person name="Clum A."/>
            <person name="Lipzen A."/>
            <person name="Salamov A."/>
            <person name="Ngan C.Y."/>
            <person name="Daum C."/>
            <person name="Chiniquy J."/>
            <person name="Barry K."/>
            <person name="LaButti K."/>
            <person name="Simmons B.A."/>
            <person name="Magnuson J.K."/>
            <person name="Mortensen U.H."/>
            <person name="Larsen T.O."/>
            <person name="Grigoriev I.V."/>
            <person name="Baker S.E."/>
            <person name="Andersen M.R."/>
            <person name="Nordberg H.P."/>
            <person name="Cantor M.N."/>
            <person name="Hua S.X."/>
        </authorList>
    </citation>
    <scope>NUCLEOTIDE SEQUENCE [LARGE SCALE GENOMIC DNA]</scope>
    <source>
        <strain evidence="2 3">CBS 102.13</strain>
    </source>
</reference>
<organism evidence="2 3">
    <name type="scientific">Aspergillus candidus</name>
    <dbReference type="NCBI Taxonomy" id="41067"/>
    <lineage>
        <taxon>Eukaryota</taxon>
        <taxon>Fungi</taxon>
        <taxon>Dikarya</taxon>
        <taxon>Ascomycota</taxon>
        <taxon>Pezizomycotina</taxon>
        <taxon>Eurotiomycetes</taxon>
        <taxon>Eurotiomycetidae</taxon>
        <taxon>Eurotiales</taxon>
        <taxon>Aspergillaceae</taxon>
        <taxon>Aspergillus</taxon>
        <taxon>Aspergillus subgen. Circumdati</taxon>
    </lineage>
</organism>
<proteinExistence type="predicted"/>
<protein>
    <recommendedName>
        <fullName evidence="1">C2H2-type domain-containing protein</fullName>
    </recommendedName>
</protein>
<dbReference type="STRING" id="41067.A0A2I2F503"/>
<sequence>MFGCGIYGEEYYDLENTDDHIKYYNHWYKCQTCDRHSRNNRAGIQHMNAVDHWAPTYDCETRPKEFRSWHAACQHMSSTNYWRPKETFNNENHLKMHLKSKIHRGSSLSCLFCNTSYTTATGMAHHLETESCSRVPRMNRETIHRMIREQDQNGFITVQQFEWHESECYLCHRWFRALSGLNQHLNSPVHKQKAYHCPDRRDRCIKDFIQQVHGVFQGGNLLAF</sequence>
<keyword evidence="3" id="KW-1185">Reference proteome</keyword>
<dbReference type="InterPro" id="IPR013087">
    <property type="entry name" value="Znf_C2H2_type"/>
</dbReference>
<dbReference type="AlphaFoldDB" id="A0A2I2F503"/>
<dbReference type="PROSITE" id="PS00028">
    <property type="entry name" value="ZINC_FINGER_C2H2_1"/>
    <property type="match status" value="1"/>
</dbReference>
<evidence type="ECO:0000313" key="3">
    <source>
        <dbReference type="Proteomes" id="UP000234585"/>
    </source>
</evidence>
<dbReference type="Pfam" id="PF12874">
    <property type="entry name" value="zf-met"/>
    <property type="match status" value="2"/>
</dbReference>
<dbReference type="Proteomes" id="UP000234585">
    <property type="component" value="Unassembled WGS sequence"/>
</dbReference>
<name>A0A2I2F503_ASPCN</name>
<dbReference type="SMART" id="SM00355">
    <property type="entry name" value="ZnF_C2H2"/>
    <property type="match status" value="3"/>
</dbReference>
<dbReference type="RefSeq" id="XP_024669733.1">
    <property type="nucleotide sequence ID" value="XM_024815341.1"/>
</dbReference>
<dbReference type="EMBL" id="KZ559159">
    <property type="protein sequence ID" value="PLB35721.1"/>
    <property type="molecule type" value="Genomic_DNA"/>
</dbReference>
<dbReference type="GeneID" id="36522501"/>
<feature type="domain" description="C2H2-type" evidence="1">
    <location>
        <begin position="168"/>
        <end position="190"/>
    </location>
</feature>
<accession>A0A2I2F503</accession>
<evidence type="ECO:0000259" key="1">
    <source>
        <dbReference type="PROSITE" id="PS00028"/>
    </source>
</evidence>
<dbReference type="OrthoDB" id="6077919at2759"/>